<dbReference type="GeneID" id="81426948"/>
<dbReference type="EMBL" id="JAPQKN010000003">
    <property type="protein sequence ID" value="KAJ5166866.1"/>
    <property type="molecule type" value="Genomic_DNA"/>
</dbReference>
<proteinExistence type="predicted"/>
<accession>A0A9W9I2Y6</accession>
<keyword evidence="4" id="KW-1185">Reference proteome</keyword>
<reference evidence="3" key="2">
    <citation type="journal article" date="2023" name="IMA Fungus">
        <title>Comparative genomic study of the Penicillium genus elucidates a diverse pangenome and 15 lateral gene transfer events.</title>
        <authorList>
            <person name="Petersen C."/>
            <person name="Sorensen T."/>
            <person name="Nielsen M.R."/>
            <person name="Sondergaard T.E."/>
            <person name="Sorensen J.L."/>
            <person name="Fitzpatrick D.A."/>
            <person name="Frisvad J.C."/>
            <person name="Nielsen K.L."/>
        </authorList>
    </citation>
    <scope>NUCLEOTIDE SEQUENCE</scope>
    <source>
        <strain evidence="3">IBT 26290</strain>
    </source>
</reference>
<protein>
    <recommendedName>
        <fullName evidence="5">Zinc-ribbon domain-containing protein</fullName>
    </recommendedName>
</protein>
<evidence type="ECO:0000313" key="4">
    <source>
        <dbReference type="Proteomes" id="UP001149163"/>
    </source>
</evidence>
<reference evidence="3" key="1">
    <citation type="submission" date="2022-11" db="EMBL/GenBank/DDBJ databases">
        <authorList>
            <person name="Petersen C."/>
        </authorList>
    </citation>
    <scope>NUCLEOTIDE SEQUENCE</scope>
    <source>
        <strain evidence="3">IBT 26290</strain>
    </source>
</reference>
<dbReference type="AlphaFoldDB" id="A0A9W9I2Y6"/>
<evidence type="ECO:0000256" key="1">
    <source>
        <dbReference type="SAM" id="MobiDB-lite"/>
    </source>
</evidence>
<feature type="compositionally biased region" description="Pro residues" evidence="1">
    <location>
        <begin position="140"/>
        <end position="155"/>
    </location>
</feature>
<keyword evidence="2" id="KW-1133">Transmembrane helix</keyword>
<dbReference type="OrthoDB" id="3453456at2759"/>
<keyword evidence="2" id="KW-0812">Transmembrane</keyword>
<sequence>MQQYSSPRQGISKWWCIGFFIAAIIFFIIGGALVGTYLNSGYSSCYSGSSYYSYSYYSCFDGNDGEFYGGIAMFALGGVSKLIAWILLIIYCVQRRRVTQTNITYVNAPAPMEPVPQPGFAAPQPAYAPGQQTAQFPHSPASPAPYPASGTPPPKEATATAFRYCSQCGAAVASRFCPQCGTAN</sequence>
<feature type="region of interest" description="Disordered" evidence="1">
    <location>
        <begin position="129"/>
        <end position="155"/>
    </location>
</feature>
<organism evidence="3 4">
    <name type="scientific">Penicillium canariense</name>
    <dbReference type="NCBI Taxonomy" id="189055"/>
    <lineage>
        <taxon>Eukaryota</taxon>
        <taxon>Fungi</taxon>
        <taxon>Dikarya</taxon>
        <taxon>Ascomycota</taxon>
        <taxon>Pezizomycotina</taxon>
        <taxon>Eurotiomycetes</taxon>
        <taxon>Eurotiomycetidae</taxon>
        <taxon>Eurotiales</taxon>
        <taxon>Aspergillaceae</taxon>
        <taxon>Penicillium</taxon>
    </lineage>
</organism>
<feature type="transmembrane region" description="Helical" evidence="2">
    <location>
        <begin position="12"/>
        <end position="34"/>
    </location>
</feature>
<feature type="compositionally biased region" description="Low complexity" evidence="1">
    <location>
        <begin position="129"/>
        <end position="139"/>
    </location>
</feature>
<evidence type="ECO:0008006" key="5">
    <source>
        <dbReference type="Google" id="ProtNLM"/>
    </source>
</evidence>
<name>A0A9W9I2Y6_9EURO</name>
<evidence type="ECO:0000256" key="2">
    <source>
        <dbReference type="SAM" id="Phobius"/>
    </source>
</evidence>
<comment type="caution">
    <text evidence="3">The sequence shown here is derived from an EMBL/GenBank/DDBJ whole genome shotgun (WGS) entry which is preliminary data.</text>
</comment>
<feature type="transmembrane region" description="Helical" evidence="2">
    <location>
        <begin position="67"/>
        <end position="93"/>
    </location>
</feature>
<dbReference type="RefSeq" id="XP_056543327.1">
    <property type="nucleotide sequence ID" value="XM_056687772.1"/>
</dbReference>
<keyword evidence="2" id="KW-0472">Membrane</keyword>
<dbReference type="Proteomes" id="UP001149163">
    <property type="component" value="Unassembled WGS sequence"/>
</dbReference>
<gene>
    <name evidence="3" type="ORF">N7482_005647</name>
</gene>
<evidence type="ECO:0000313" key="3">
    <source>
        <dbReference type="EMBL" id="KAJ5166866.1"/>
    </source>
</evidence>